<accession>A0A0B7BPI1</accession>
<reference evidence="2" key="1">
    <citation type="submission" date="2014-12" db="EMBL/GenBank/DDBJ databases">
        <title>Insight into the proteome of Arion vulgaris.</title>
        <authorList>
            <person name="Aradska J."/>
            <person name="Bulat T."/>
            <person name="Smidak R."/>
            <person name="Sarate P."/>
            <person name="Gangsoo J."/>
            <person name="Sialana F."/>
            <person name="Bilban M."/>
            <person name="Lubec G."/>
        </authorList>
    </citation>
    <scope>NUCLEOTIDE SEQUENCE</scope>
    <source>
        <tissue evidence="2">Skin</tissue>
    </source>
</reference>
<evidence type="ECO:0000313" key="2">
    <source>
        <dbReference type="EMBL" id="CEK94271.1"/>
    </source>
</evidence>
<proteinExistence type="predicted"/>
<organism evidence="2">
    <name type="scientific">Arion vulgaris</name>
    <dbReference type="NCBI Taxonomy" id="1028688"/>
    <lineage>
        <taxon>Eukaryota</taxon>
        <taxon>Metazoa</taxon>
        <taxon>Spiralia</taxon>
        <taxon>Lophotrochozoa</taxon>
        <taxon>Mollusca</taxon>
        <taxon>Gastropoda</taxon>
        <taxon>Heterobranchia</taxon>
        <taxon>Euthyneura</taxon>
        <taxon>Panpulmonata</taxon>
        <taxon>Eupulmonata</taxon>
        <taxon>Stylommatophora</taxon>
        <taxon>Helicina</taxon>
        <taxon>Arionoidea</taxon>
        <taxon>Arionidae</taxon>
        <taxon>Arion</taxon>
    </lineage>
</organism>
<name>A0A0B7BPI1_9EUPU</name>
<sequence length="50" mass="6284">MFWSNTQQENMSTIIQKRRWRWIRHVIQIETNAVTKTARRWTPKDKQKQQ</sequence>
<evidence type="ECO:0000313" key="1">
    <source>
        <dbReference type="EMBL" id="CEK94269.1"/>
    </source>
</evidence>
<dbReference type="AlphaFoldDB" id="A0A0B7BPI1"/>
<dbReference type="EMBL" id="HACG01047404">
    <property type="protein sequence ID" value="CEK94269.1"/>
    <property type="molecule type" value="Transcribed_RNA"/>
</dbReference>
<dbReference type="EMBL" id="HACG01047406">
    <property type="protein sequence ID" value="CEK94271.1"/>
    <property type="molecule type" value="Transcribed_RNA"/>
</dbReference>
<protein>
    <submittedName>
        <fullName evidence="2">Uncharacterized protein</fullName>
    </submittedName>
</protein>
<gene>
    <name evidence="2" type="primary">ORF199975</name>
    <name evidence="1" type="synonym">ORF199963</name>
</gene>